<evidence type="ECO:0000313" key="3">
    <source>
        <dbReference type="Proteomes" id="UP001183176"/>
    </source>
</evidence>
<evidence type="ECO:0000256" key="1">
    <source>
        <dbReference type="SAM" id="SignalP"/>
    </source>
</evidence>
<evidence type="ECO:0008006" key="4">
    <source>
        <dbReference type="Google" id="ProtNLM"/>
    </source>
</evidence>
<reference evidence="3" key="1">
    <citation type="submission" date="2023-07" db="EMBL/GenBank/DDBJ databases">
        <title>30 novel species of actinomycetes from the DSMZ collection.</title>
        <authorList>
            <person name="Nouioui I."/>
        </authorList>
    </citation>
    <scope>NUCLEOTIDE SEQUENCE [LARGE SCALE GENOMIC DNA]</scope>
    <source>
        <strain evidence="3">DSM 44399</strain>
    </source>
</reference>
<comment type="caution">
    <text evidence="2">The sequence shown here is derived from an EMBL/GenBank/DDBJ whole genome shotgun (WGS) entry which is preliminary data.</text>
</comment>
<dbReference type="PROSITE" id="PS51318">
    <property type="entry name" value="TAT"/>
    <property type="match status" value="1"/>
</dbReference>
<gene>
    <name evidence="2" type="ORF">RM423_11695</name>
</gene>
<organism evidence="2 3">
    <name type="scientific">Jatrophihabitans lederbergiae</name>
    <dbReference type="NCBI Taxonomy" id="3075547"/>
    <lineage>
        <taxon>Bacteria</taxon>
        <taxon>Bacillati</taxon>
        <taxon>Actinomycetota</taxon>
        <taxon>Actinomycetes</taxon>
        <taxon>Jatrophihabitantales</taxon>
        <taxon>Jatrophihabitantaceae</taxon>
        <taxon>Jatrophihabitans</taxon>
    </lineage>
</organism>
<keyword evidence="1" id="KW-0732">Signal</keyword>
<evidence type="ECO:0000313" key="2">
    <source>
        <dbReference type="EMBL" id="MDT0262060.1"/>
    </source>
</evidence>
<name>A0ABU2JAP8_9ACTN</name>
<accession>A0ABU2JAP8</accession>
<dbReference type="EMBL" id="JAVREH010000013">
    <property type="protein sequence ID" value="MDT0262060.1"/>
    <property type="molecule type" value="Genomic_DNA"/>
</dbReference>
<proteinExistence type="predicted"/>
<feature type="signal peptide" evidence="1">
    <location>
        <begin position="1"/>
        <end position="28"/>
    </location>
</feature>
<feature type="chain" id="PRO_5046943686" description="Twin-arginine translocation signal domain-containing protein" evidence="1">
    <location>
        <begin position="29"/>
        <end position="83"/>
    </location>
</feature>
<dbReference type="Proteomes" id="UP001183176">
    <property type="component" value="Unassembled WGS sequence"/>
</dbReference>
<protein>
    <recommendedName>
        <fullName evidence="4">Twin-arginine translocation signal domain-containing protein</fullName>
    </recommendedName>
</protein>
<dbReference type="InterPro" id="IPR006311">
    <property type="entry name" value="TAT_signal"/>
</dbReference>
<sequence length="83" mass="8344">MTDSTRRGFLAMAGAGAAAVGVAALAPAADASTPSSSKAVTVTGPVVAYIHDVSKGELSVMIGEREVIVHDHDLVNRLARAAS</sequence>
<dbReference type="RefSeq" id="WP_311423212.1">
    <property type="nucleotide sequence ID" value="NZ_JAVREH010000013.1"/>
</dbReference>
<keyword evidence="3" id="KW-1185">Reference proteome</keyword>